<evidence type="ECO:0000313" key="4">
    <source>
        <dbReference type="Proteomes" id="UP000192534"/>
    </source>
</evidence>
<dbReference type="Proteomes" id="UP000192534">
    <property type="component" value="Unassembled WGS sequence"/>
</dbReference>
<comment type="caution">
    <text evidence="3">The sequence shown here is derived from an EMBL/GenBank/DDBJ whole genome shotgun (WGS) entry which is preliminary data.</text>
</comment>
<evidence type="ECO:0000313" key="3">
    <source>
        <dbReference type="EMBL" id="ORB54958.1"/>
    </source>
</evidence>
<evidence type="ECO:0000256" key="1">
    <source>
        <dbReference type="SAM" id="MobiDB-lite"/>
    </source>
</evidence>
<reference evidence="3 4" key="1">
    <citation type="submission" date="2016-12" db="EMBL/GenBank/DDBJ databases">
        <title>The new phylogeny of genus Mycobacterium.</title>
        <authorList>
            <person name="Tortoli E."/>
            <person name="Trovato A."/>
            <person name="Cirillo D.M."/>
        </authorList>
    </citation>
    <scope>NUCLEOTIDE SEQUENCE [LARGE SCALE GENOMIC DNA]</scope>
    <source>
        <strain evidence="3 4">DSM 44223</strain>
    </source>
</reference>
<feature type="signal peptide" evidence="2">
    <location>
        <begin position="1"/>
        <end position="28"/>
    </location>
</feature>
<gene>
    <name evidence="3" type="ORF">BST42_09265</name>
</gene>
<evidence type="ECO:0008006" key="5">
    <source>
        <dbReference type="Google" id="ProtNLM"/>
    </source>
</evidence>
<keyword evidence="4" id="KW-1185">Reference proteome</keyword>
<protein>
    <recommendedName>
        <fullName evidence="5">Secreted protein</fullName>
    </recommendedName>
</protein>
<feature type="region of interest" description="Disordered" evidence="1">
    <location>
        <begin position="163"/>
        <end position="185"/>
    </location>
</feature>
<sequence length="185" mass="18291">MMMLSRILIGLVSVAGAAAIGTPGMAAADPEPAPAPVLPNVNAYKPVSPVDYTAMGGNWYAFAGPPGVVCVLDKGNGGYGCSGPLPGAPDGANLVSAGPSGQPGFSSSPAPLYAVAGDVKPLPPNTRLSFRDVSCGVDGGGVVACVNNHDQVGFVVGPGATFTSGPSPMLDRPKNSNPLFPSFPG</sequence>
<feature type="chain" id="PRO_5012687612" description="Secreted protein" evidence="2">
    <location>
        <begin position="29"/>
        <end position="185"/>
    </location>
</feature>
<dbReference type="AlphaFoldDB" id="A0A1X0J0E9"/>
<accession>A0A1X0J0E9</accession>
<keyword evidence="2" id="KW-0732">Signal</keyword>
<organism evidence="3 4">
    <name type="scientific">Mycolicibacterium rhodesiae</name>
    <name type="common">Mycobacterium rhodesiae</name>
    <dbReference type="NCBI Taxonomy" id="36814"/>
    <lineage>
        <taxon>Bacteria</taxon>
        <taxon>Bacillati</taxon>
        <taxon>Actinomycetota</taxon>
        <taxon>Actinomycetes</taxon>
        <taxon>Mycobacteriales</taxon>
        <taxon>Mycobacteriaceae</taxon>
        <taxon>Mycolicibacterium</taxon>
    </lineage>
</organism>
<dbReference type="EMBL" id="MVIH01000003">
    <property type="protein sequence ID" value="ORB54958.1"/>
    <property type="molecule type" value="Genomic_DNA"/>
</dbReference>
<name>A0A1X0J0E9_MYCRH</name>
<proteinExistence type="predicted"/>
<evidence type="ECO:0000256" key="2">
    <source>
        <dbReference type="SAM" id="SignalP"/>
    </source>
</evidence>